<dbReference type="OrthoDB" id="5865767at2759"/>
<sequence>MLASFAEWNDYNSLPRQASIRVESSVRLCATLPRGERSSQTVVVLGSSNSLSNSGAHLPALFEPRKAAITRRPSTRQSIYAESIYGDIEEVEDVNKEEGKGVVSSSMTSGPSVSMRTPTSSNGYMETLAYQEHSTSTYMRETPPHRDGRVAESVEFISWVENNQPYGRHTPTSQPPTPSSHHDNDSLKSEKKRFSLFGKRGSKSQNILQSKTAMTLENSDYRRFLKKRNRWILDRRDSEDYYLILKGTEYVSAFSRRKEKLGEDILSVIANWSINGSFRFLDLSTQLQLKVLQYLSPHELCCCRLVCRSLNKLIMDWYTQLPSRKIGTVDVYLKDSQPFIYVPSFEDHQVESKKLDEFQDAAITALQFVEGELTSETLNSLLLAFTGSRMTVLTLSCINCHLSCTVDEFVNFL</sequence>
<feature type="compositionally biased region" description="Low complexity" evidence="1">
    <location>
        <begin position="101"/>
        <end position="115"/>
    </location>
</feature>
<gene>
    <name evidence="3" type="primary">Acey_s0184.g994</name>
    <name evidence="3" type="ORF">Y032_0184g994</name>
</gene>
<accession>A0A016SRT8</accession>
<dbReference type="InterPro" id="IPR036047">
    <property type="entry name" value="F-box-like_dom_sf"/>
</dbReference>
<dbReference type="PROSITE" id="PS50181">
    <property type="entry name" value="FBOX"/>
    <property type="match status" value="1"/>
</dbReference>
<evidence type="ECO:0000313" key="3">
    <source>
        <dbReference type="EMBL" id="EYB93285.1"/>
    </source>
</evidence>
<dbReference type="Pfam" id="PF12937">
    <property type="entry name" value="F-box-like"/>
    <property type="match status" value="1"/>
</dbReference>
<evidence type="ECO:0000256" key="1">
    <source>
        <dbReference type="SAM" id="MobiDB-lite"/>
    </source>
</evidence>
<evidence type="ECO:0000259" key="2">
    <source>
        <dbReference type="PROSITE" id="PS50181"/>
    </source>
</evidence>
<name>A0A016SRT8_9BILA</name>
<dbReference type="EMBL" id="JARK01001520">
    <property type="protein sequence ID" value="EYB93285.1"/>
    <property type="molecule type" value="Genomic_DNA"/>
</dbReference>
<keyword evidence="4" id="KW-1185">Reference proteome</keyword>
<feature type="domain" description="F-box" evidence="2">
    <location>
        <begin position="277"/>
        <end position="321"/>
    </location>
</feature>
<organism evidence="3 4">
    <name type="scientific">Ancylostoma ceylanicum</name>
    <dbReference type="NCBI Taxonomy" id="53326"/>
    <lineage>
        <taxon>Eukaryota</taxon>
        <taxon>Metazoa</taxon>
        <taxon>Ecdysozoa</taxon>
        <taxon>Nematoda</taxon>
        <taxon>Chromadorea</taxon>
        <taxon>Rhabditida</taxon>
        <taxon>Rhabditina</taxon>
        <taxon>Rhabditomorpha</taxon>
        <taxon>Strongyloidea</taxon>
        <taxon>Ancylostomatidae</taxon>
        <taxon>Ancylostomatinae</taxon>
        <taxon>Ancylostoma</taxon>
    </lineage>
</organism>
<proteinExistence type="predicted"/>
<dbReference type="AlphaFoldDB" id="A0A016SRT8"/>
<protein>
    <recommendedName>
        <fullName evidence="2">F-box domain-containing protein</fullName>
    </recommendedName>
</protein>
<evidence type="ECO:0000313" key="4">
    <source>
        <dbReference type="Proteomes" id="UP000024635"/>
    </source>
</evidence>
<feature type="region of interest" description="Disordered" evidence="1">
    <location>
        <begin position="101"/>
        <end position="121"/>
    </location>
</feature>
<dbReference type="SUPFAM" id="SSF81383">
    <property type="entry name" value="F-box domain"/>
    <property type="match status" value="1"/>
</dbReference>
<comment type="caution">
    <text evidence="3">The sequence shown here is derived from an EMBL/GenBank/DDBJ whole genome shotgun (WGS) entry which is preliminary data.</text>
</comment>
<dbReference type="Gene3D" id="1.20.1280.50">
    <property type="match status" value="1"/>
</dbReference>
<reference evidence="4" key="1">
    <citation type="journal article" date="2015" name="Nat. Genet.">
        <title>The genome and transcriptome of the zoonotic hookworm Ancylostoma ceylanicum identify infection-specific gene families.</title>
        <authorList>
            <person name="Schwarz E.M."/>
            <person name="Hu Y."/>
            <person name="Antoshechkin I."/>
            <person name="Miller M.M."/>
            <person name="Sternberg P.W."/>
            <person name="Aroian R.V."/>
        </authorList>
    </citation>
    <scope>NUCLEOTIDE SEQUENCE</scope>
    <source>
        <strain evidence="4">HY135</strain>
    </source>
</reference>
<dbReference type="InterPro" id="IPR001810">
    <property type="entry name" value="F-box_dom"/>
</dbReference>
<feature type="region of interest" description="Disordered" evidence="1">
    <location>
        <begin position="163"/>
        <end position="188"/>
    </location>
</feature>
<dbReference type="Proteomes" id="UP000024635">
    <property type="component" value="Unassembled WGS sequence"/>
</dbReference>